<accession>A0A1N7J020</accession>
<evidence type="ECO:0000313" key="3">
    <source>
        <dbReference type="EMBL" id="SIS42629.1"/>
    </source>
</evidence>
<dbReference type="InterPro" id="IPR007730">
    <property type="entry name" value="SPOR-like_dom"/>
</dbReference>
<dbReference type="GO" id="GO:0030288">
    <property type="term" value="C:outer membrane-bounded periplasmic space"/>
    <property type="evidence" value="ECO:0007669"/>
    <property type="project" value="TreeGrafter"/>
</dbReference>
<protein>
    <submittedName>
        <fullName evidence="3">N-acetylmuramoyl-L-alanine amidase</fullName>
    </submittedName>
</protein>
<dbReference type="GO" id="GO:0008745">
    <property type="term" value="F:N-acetylmuramoyl-L-alanine amidase activity"/>
    <property type="evidence" value="ECO:0007669"/>
    <property type="project" value="InterPro"/>
</dbReference>
<dbReference type="AlphaFoldDB" id="A0A1N7J020"/>
<feature type="domain" description="SPOR" evidence="2">
    <location>
        <begin position="186"/>
        <end position="263"/>
    </location>
</feature>
<organism evidence="3 4">
    <name type="scientific">Kroppenstedtia eburnea</name>
    <dbReference type="NCBI Taxonomy" id="714067"/>
    <lineage>
        <taxon>Bacteria</taxon>
        <taxon>Bacillati</taxon>
        <taxon>Bacillota</taxon>
        <taxon>Bacilli</taxon>
        <taxon>Bacillales</taxon>
        <taxon>Thermoactinomycetaceae</taxon>
        <taxon>Kroppenstedtia</taxon>
    </lineage>
</organism>
<dbReference type="SUPFAM" id="SSF110997">
    <property type="entry name" value="Sporulation related repeat"/>
    <property type="match status" value="1"/>
</dbReference>
<dbReference type="Pfam" id="PF05036">
    <property type="entry name" value="SPOR"/>
    <property type="match status" value="2"/>
</dbReference>
<dbReference type="SUPFAM" id="SSF53187">
    <property type="entry name" value="Zn-dependent exopeptidases"/>
    <property type="match status" value="1"/>
</dbReference>
<sequence>MATKIFLDPGHGGSDAGAVGNGLQEKDVTLKIALETRRILLEEYEGVTVKMSREKDATVSLTQRTDAANAWNATFYLSIHINAGGGTGFESYRYVQNGSSTTMTAQRNLHVAVLSASGWKDRGQKWANFHVLRESKMPAVLTENGFIDTSGDAAKLKETSFLKKLGRAHAEGLAKTFGLKKKTTPPPAGTLYRIIAGSYEDRTTAENQQSSLKKKGIDTWLWEYEKGKYRVVAGSYSNKSEADKASADLKKMGIENWIAVVEQ</sequence>
<dbReference type="OrthoDB" id="9763643at2"/>
<reference evidence="4" key="1">
    <citation type="submission" date="2017-01" db="EMBL/GenBank/DDBJ databases">
        <authorList>
            <person name="Varghese N."/>
            <person name="Submissions S."/>
        </authorList>
    </citation>
    <scope>NUCLEOTIDE SEQUENCE [LARGE SCALE GENOMIC DNA]</scope>
    <source>
        <strain evidence="4">DSM 45196</strain>
    </source>
</reference>
<dbReference type="PANTHER" id="PTHR30404">
    <property type="entry name" value="N-ACETYLMURAMOYL-L-ALANINE AMIDASE"/>
    <property type="match status" value="1"/>
</dbReference>
<evidence type="ECO:0000313" key="4">
    <source>
        <dbReference type="Proteomes" id="UP000186795"/>
    </source>
</evidence>
<dbReference type="Proteomes" id="UP000186795">
    <property type="component" value="Unassembled WGS sequence"/>
</dbReference>
<evidence type="ECO:0000259" key="2">
    <source>
        <dbReference type="PROSITE" id="PS51724"/>
    </source>
</evidence>
<dbReference type="EMBL" id="FTOD01000001">
    <property type="protein sequence ID" value="SIS42629.1"/>
    <property type="molecule type" value="Genomic_DNA"/>
</dbReference>
<proteinExistence type="predicted"/>
<keyword evidence="4" id="KW-1185">Reference proteome</keyword>
<dbReference type="Gene3D" id="3.30.70.1070">
    <property type="entry name" value="Sporulation related repeat"/>
    <property type="match status" value="1"/>
</dbReference>
<dbReference type="InterPro" id="IPR036680">
    <property type="entry name" value="SPOR-like_sf"/>
</dbReference>
<dbReference type="CDD" id="cd02696">
    <property type="entry name" value="MurNAc-LAA"/>
    <property type="match status" value="1"/>
</dbReference>
<dbReference type="GO" id="GO:0042834">
    <property type="term" value="F:peptidoglycan binding"/>
    <property type="evidence" value="ECO:0007669"/>
    <property type="project" value="InterPro"/>
</dbReference>
<dbReference type="Pfam" id="PF01520">
    <property type="entry name" value="Amidase_3"/>
    <property type="match status" value="1"/>
</dbReference>
<name>A0A1N7J020_9BACL</name>
<keyword evidence="1" id="KW-0378">Hydrolase</keyword>
<dbReference type="Gene3D" id="3.40.630.40">
    <property type="entry name" value="Zn-dependent exopeptidases"/>
    <property type="match status" value="1"/>
</dbReference>
<evidence type="ECO:0000256" key="1">
    <source>
        <dbReference type="ARBA" id="ARBA00022801"/>
    </source>
</evidence>
<dbReference type="GO" id="GO:0009253">
    <property type="term" value="P:peptidoglycan catabolic process"/>
    <property type="evidence" value="ECO:0007669"/>
    <property type="project" value="InterPro"/>
</dbReference>
<dbReference type="PROSITE" id="PS51724">
    <property type="entry name" value="SPOR"/>
    <property type="match status" value="1"/>
</dbReference>
<gene>
    <name evidence="3" type="ORF">SAMN05421790_101563</name>
</gene>
<dbReference type="PANTHER" id="PTHR30404:SF0">
    <property type="entry name" value="N-ACETYLMURAMOYL-L-ALANINE AMIDASE AMIC"/>
    <property type="match status" value="1"/>
</dbReference>
<dbReference type="SMART" id="SM00646">
    <property type="entry name" value="Ami_3"/>
    <property type="match status" value="1"/>
</dbReference>
<dbReference type="InterPro" id="IPR002508">
    <property type="entry name" value="MurNAc-LAA_cat"/>
</dbReference>
<dbReference type="InterPro" id="IPR050695">
    <property type="entry name" value="N-acetylmuramoyl_amidase_3"/>
</dbReference>
<dbReference type="RefSeq" id="WP_076523219.1">
    <property type="nucleotide sequence ID" value="NZ_CP048103.1"/>
</dbReference>